<feature type="domain" description="YDG" evidence="5">
    <location>
        <begin position="734"/>
        <end position="876"/>
    </location>
</feature>
<protein>
    <recommendedName>
        <fullName evidence="5">YDG domain-containing protein</fullName>
    </recommendedName>
</protein>
<dbReference type="SUPFAM" id="SSF88697">
    <property type="entry name" value="PUA domain-like"/>
    <property type="match status" value="1"/>
</dbReference>
<evidence type="ECO:0000259" key="5">
    <source>
        <dbReference type="PROSITE" id="PS51015"/>
    </source>
</evidence>
<keyword evidence="7" id="KW-1185">Reference proteome</keyword>
<feature type="region of interest" description="Disordered" evidence="4">
    <location>
        <begin position="207"/>
        <end position="226"/>
    </location>
</feature>
<dbReference type="InterPro" id="IPR015947">
    <property type="entry name" value="PUA-like_sf"/>
</dbReference>
<feature type="compositionally biased region" description="Polar residues" evidence="4">
    <location>
        <begin position="130"/>
        <end position="143"/>
    </location>
</feature>
<dbReference type="GO" id="GO:0042054">
    <property type="term" value="F:histone methyltransferase activity"/>
    <property type="evidence" value="ECO:0007669"/>
    <property type="project" value="TreeGrafter"/>
</dbReference>
<proteinExistence type="predicted"/>
<dbReference type="GO" id="GO:0005634">
    <property type="term" value="C:nucleus"/>
    <property type="evidence" value="ECO:0007669"/>
    <property type="project" value="UniProtKB-SubCell"/>
</dbReference>
<dbReference type="InterPro" id="IPR003105">
    <property type="entry name" value="SRA_YDG"/>
</dbReference>
<sequence>MDRRVKLQLRSALAVALLRAGSRRELAQSVRVRVRHESRGSGSFFFLKPRPIRLDQTRPGQAVASTAAAAHLFSSPPRGSHVLVASHARHLAVAVAGSEDERRGRPTDQGSGMNLHAARLDAAHHRVAPTSASQGQPRPQQQLGVGDRGRCLPPRPPPSRGETRSGGVGKADEVRGTRDTRLGSGVATREAAPVAADAAAVAAGDAAASPGVAREDKGKGGAELGGKRCLDSAEEMGGGDAGRKRGLGLAAYPPPPKRRLVSATRRFPPGYGRAAAAPLAAGDDDSRLVVAQIDGASDALKKTAPALLDAKAGSSVMQVESSAEVVSAPIADNGHHGLEAELQRSSEPLRQSCVPSADDLLDTDSQGDAGSAGFVRKELVPATRRLLPKPRMVSAVRRFPPGCGRARASLVAGEGSTEVGLPLPEKVVATDCSTSAADKQAMQIVDVPCNATITDRAAQKEKFVEGETAAPKVQPQGSQSCTNVTLHESSACRDGPSVPAISLQSQEKRTSCVVAKDIEVVIKSAGSSSNALAQSLSEGPSKEHLVSVKMGRAFSGVAPGASGQGAMRRDKVMSAAQKEARPAKLIQKFSKIKVKETEHGKCVTTNGSEDTAGFEHQAPTSGKKCLRTYREAAATSRNSFGPKKKGNVKQKSMLPSNVEDDILKALAAHEEKYGAQNVDARSKVKMMHGRFEFIRRAIIRAVKQQSLKLPRTDLAAADLIKKTSGFTQHGPIVGNVLGIEVGDEFLYRVELNIVGLHRPYQGGIDTTRDRYNVLIAISVVASGGYPDQLSRSGELVYTGSGGKISGKKGVGDQKLEKGNLALKNCIRTKTPVRVIHRFNGLNGETPMFTYDGLYNVVDCWREGQPGSKVFKYKLQRIPGQAELHYGSETSHRSKAGITG</sequence>
<dbReference type="OrthoDB" id="681837at2759"/>
<dbReference type="AlphaFoldDB" id="A0A811PCH3"/>
<gene>
    <name evidence="6" type="ORF">NCGR_LOCUS29462</name>
</gene>
<evidence type="ECO:0000256" key="2">
    <source>
        <dbReference type="ARBA" id="ARBA00023242"/>
    </source>
</evidence>
<evidence type="ECO:0000256" key="1">
    <source>
        <dbReference type="ARBA" id="ARBA00004286"/>
    </source>
</evidence>
<feature type="compositionally biased region" description="Basic and acidic residues" evidence="4">
    <location>
        <begin position="213"/>
        <end position="226"/>
    </location>
</feature>
<dbReference type="Proteomes" id="UP000604825">
    <property type="component" value="Unassembled WGS sequence"/>
</dbReference>
<dbReference type="GO" id="GO:0005694">
    <property type="term" value="C:chromosome"/>
    <property type="evidence" value="ECO:0007669"/>
    <property type="project" value="UniProtKB-SubCell"/>
</dbReference>
<dbReference type="Gene3D" id="2.30.280.10">
    <property type="entry name" value="SRA-YDG"/>
    <property type="match status" value="1"/>
</dbReference>
<dbReference type="PANTHER" id="PTHR45660:SF85">
    <property type="entry name" value="YDG_SRA DOMAIN CONTAINING PROTEIN-RELATED"/>
    <property type="match status" value="1"/>
</dbReference>
<comment type="caution">
    <text evidence="6">The sequence shown here is derived from an EMBL/GenBank/DDBJ whole genome shotgun (WGS) entry which is preliminary data.</text>
</comment>
<accession>A0A811PCH3</accession>
<dbReference type="InterPro" id="IPR036987">
    <property type="entry name" value="SRA-YDG_sf"/>
</dbReference>
<dbReference type="GO" id="GO:0003690">
    <property type="term" value="F:double-stranded DNA binding"/>
    <property type="evidence" value="ECO:0007669"/>
    <property type="project" value="TreeGrafter"/>
</dbReference>
<feature type="region of interest" description="Disordered" evidence="4">
    <location>
        <begin position="125"/>
        <end position="192"/>
    </location>
</feature>
<dbReference type="SMART" id="SM00466">
    <property type="entry name" value="SRA"/>
    <property type="match status" value="1"/>
</dbReference>
<evidence type="ECO:0000256" key="4">
    <source>
        <dbReference type="SAM" id="MobiDB-lite"/>
    </source>
</evidence>
<keyword evidence="2 3" id="KW-0539">Nucleus</keyword>
<organism evidence="6 7">
    <name type="scientific">Miscanthus lutarioriparius</name>
    <dbReference type="NCBI Taxonomy" id="422564"/>
    <lineage>
        <taxon>Eukaryota</taxon>
        <taxon>Viridiplantae</taxon>
        <taxon>Streptophyta</taxon>
        <taxon>Embryophyta</taxon>
        <taxon>Tracheophyta</taxon>
        <taxon>Spermatophyta</taxon>
        <taxon>Magnoliopsida</taxon>
        <taxon>Liliopsida</taxon>
        <taxon>Poales</taxon>
        <taxon>Poaceae</taxon>
        <taxon>PACMAD clade</taxon>
        <taxon>Panicoideae</taxon>
        <taxon>Andropogonodae</taxon>
        <taxon>Andropogoneae</taxon>
        <taxon>Saccharinae</taxon>
        <taxon>Miscanthus</taxon>
    </lineage>
</organism>
<feature type="region of interest" description="Disordered" evidence="4">
    <location>
        <begin position="233"/>
        <end position="260"/>
    </location>
</feature>
<dbReference type="Pfam" id="PF02182">
    <property type="entry name" value="SAD_SRA"/>
    <property type="match status" value="1"/>
</dbReference>
<evidence type="ECO:0000256" key="3">
    <source>
        <dbReference type="PROSITE-ProRule" id="PRU00358"/>
    </source>
</evidence>
<evidence type="ECO:0000313" key="6">
    <source>
        <dbReference type="EMBL" id="CAD6244998.1"/>
    </source>
</evidence>
<dbReference type="PANTHER" id="PTHR45660">
    <property type="entry name" value="HISTONE-LYSINE N-METHYLTRANSFERASE SETMAR"/>
    <property type="match status" value="1"/>
</dbReference>
<dbReference type="PROSITE" id="PS51015">
    <property type="entry name" value="YDG"/>
    <property type="match status" value="1"/>
</dbReference>
<feature type="compositionally biased region" description="Basic and acidic residues" evidence="4">
    <location>
        <begin position="170"/>
        <end position="181"/>
    </location>
</feature>
<dbReference type="EMBL" id="CAJGYO010000007">
    <property type="protein sequence ID" value="CAD6244998.1"/>
    <property type="molecule type" value="Genomic_DNA"/>
</dbReference>
<reference evidence="6" key="1">
    <citation type="submission" date="2020-10" db="EMBL/GenBank/DDBJ databases">
        <authorList>
            <person name="Han B."/>
            <person name="Lu T."/>
            <person name="Zhao Q."/>
            <person name="Huang X."/>
            <person name="Zhao Y."/>
        </authorList>
    </citation>
    <scope>NUCLEOTIDE SEQUENCE</scope>
</reference>
<comment type="subcellular location">
    <subcellularLocation>
        <location evidence="1">Chromosome</location>
    </subcellularLocation>
    <subcellularLocation>
        <location evidence="3">Nucleus</location>
    </subcellularLocation>
</comment>
<dbReference type="InterPro" id="IPR051357">
    <property type="entry name" value="H3K9_HMTase_SUVAR3-9"/>
</dbReference>
<evidence type="ECO:0000313" key="7">
    <source>
        <dbReference type="Proteomes" id="UP000604825"/>
    </source>
</evidence>
<name>A0A811PCH3_9POAL</name>